<evidence type="ECO:0000313" key="2">
    <source>
        <dbReference type="RefSeq" id="XP_033461611.1"/>
    </source>
</evidence>
<reference evidence="2" key="1">
    <citation type="submission" date="2020-01" db="EMBL/GenBank/DDBJ databases">
        <authorList>
            <consortium name="DOE Joint Genome Institute"/>
            <person name="Haridas S."/>
            <person name="Albert R."/>
            <person name="Binder M."/>
            <person name="Bloem J."/>
            <person name="Labutti K."/>
            <person name="Salamov A."/>
            <person name="Andreopoulos B."/>
            <person name="Baker S.E."/>
            <person name="Barry K."/>
            <person name="Bills G."/>
            <person name="Bluhm B.H."/>
            <person name="Cannon C."/>
            <person name="Castanera R."/>
            <person name="Culley D.E."/>
            <person name="Daum C."/>
            <person name="Ezra D."/>
            <person name="Gonzalez J.B."/>
            <person name="Henrissat B."/>
            <person name="Kuo A."/>
            <person name="Liang C."/>
            <person name="Lipzen A."/>
            <person name="Lutzoni F."/>
            <person name="Magnuson J."/>
            <person name="Mondo S."/>
            <person name="Nolan M."/>
            <person name="Ohm R."/>
            <person name="Pangilinan J."/>
            <person name="Park H.-J."/>
            <person name="Ramirez L."/>
            <person name="Alfaro M."/>
            <person name="Sun H."/>
            <person name="Tritt A."/>
            <person name="Yoshinaga Y."/>
            <person name="Zwiers L.-H."/>
            <person name="Turgeon B.G."/>
            <person name="Goodwin S.B."/>
            <person name="Spatafora J.W."/>
            <person name="Crous P.W."/>
            <person name="Grigoriev I.V."/>
        </authorList>
    </citation>
    <scope>NUCLEOTIDE SEQUENCE</scope>
    <source>
        <strain evidence="2">CBS 342.82</strain>
    </source>
</reference>
<dbReference type="AlphaFoldDB" id="A0A6J3M983"/>
<name>A0A6J3M983_9PEZI</name>
<sequence>MKTAIRKQQQQCESRKQTRLAEIAARRQATLLSIAQKAEACRHRHERHMRDLRQPKVARLNALLARQRELEVRMQACSVQIEQAFATTVQQLEVAISDRFDELGDA</sequence>
<reference evidence="2" key="2">
    <citation type="submission" date="2020-04" db="EMBL/GenBank/DDBJ databases">
        <authorList>
            <consortium name="NCBI Genome Project"/>
        </authorList>
    </citation>
    <scope>NUCLEOTIDE SEQUENCE</scope>
    <source>
        <strain evidence="2">CBS 342.82</strain>
    </source>
</reference>
<reference evidence="2" key="3">
    <citation type="submission" date="2025-08" db="UniProtKB">
        <authorList>
            <consortium name="RefSeq"/>
        </authorList>
    </citation>
    <scope>IDENTIFICATION</scope>
    <source>
        <strain evidence="2">CBS 342.82</strain>
    </source>
</reference>
<evidence type="ECO:0000313" key="1">
    <source>
        <dbReference type="Proteomes" id="UP000504637"/>
    </source>
</evidence>
<dbReference type="RefSeq" id="XP_033461611.1">
    <property type="nucleotide sequence ID" value="XM_033604544.1"/>
</dbReference>
<dbReference type="GeneID" id="54362344"/>
<keyword evidence="1" id="KW-1185">Reference proteome</keyword>
<dbReference type="Proteomes" id="UP000504637">
    <property type="component" value="Unplaced"/>
</dbReference>
<protein>
    <submittedName>
        <fullName evidence="2">Uncharacterized protein</fullName>
    </submittedName>
</protein>
<accession>A0A6J3M983</accession>
<gene>
    <name evidence="2" type="ORF">K489DRAFT_379014</name>
</gene>
<proteinExistence type="predicted"/>
<organism evidence="2">
    <name type="scientific">Dissoconium aciculare CBS 342.82</name>
    <dbReference type="NCBI Taxonomy" id="1314786"/>
    <lineage>
        <taxon>Eukaryota</taxon>
        <taxon>Fungi</taxon>
        <taxon>Dikarya</taxon>
        <taxon>Ascomycota</taxon>
        <taxon>Pezizomycotina</taxon>
        <taxon>Dothideomycetes</taxon>
        <taxon>Dothideomycetidae</taxon>
        <taxon>Mycosphaerellales</taxon>
        <taxon>Dissoconiaceae</taxon>
        <taxon>Dissoconium</taxon>
    </lineage>
</organism>